<dbReference type="PANTHER" id="PTHR34598">
    <property type="entry name" value="BLL6449 PROTEIN"/>
    <property type="match status" value="1"/>
</dbReference>
<dbReference type="GO" id="GO:0016491">
    <property type="term" value="F:oxidoreductase activity"/>
    <property type="evidence" value="ECO:0007669"/>
    <property type="project" value="InterPro"/>
</dbReference>
<organism evidence="1 2">
    <name type="scientific">Ralstonia insidiosa</name>
    <dbReference type="NCBI Taxonomy" id="190721"/>
    <lineage>
        <taxon>Bacteria</taxon>
        <taxon>Pseudomonadati</taxon>
        <taxon>Pseudomonadota</taxon>
        <taxon>Betaproteobacteria</taxon>
        <taxon>Burkholderiales</taxon>
        <taxon>Burkholderiaceae</taxon>
        <taxon>Ralstonia</taxon>
    </lineage>
</organism>
<dbReference type="InterPro" id="IPR044053">
    <property type="entry name" value="AsaB-like"/>
</dbReference>
<dbReference type="GO" id="GO:0008168">
    <property type="term" value="F:methyltransferase activity"/>
    <property type="evidence" value="ECO:0007669"/>
    <property type="project" value="UniProtKB-KW"/>
</dbReference>
<reference evidence="1 2" key="1">
    <citation type="submission" date="2020-04" db="EMBL/GenBank/DDBJ databases">
        <title>Ralstonia insidiosa genome sequencing and assembly.</title>
        <authorList>
            <person name="Martins R.C.R."/>
            <person name="Perdigao-Neto L.V."/>
            <person name="Levin A.S.S."/>
            <person name="Costa S.F."/>
        </authorList>
    </citation>
    <scope>NUCLEOTIDE SEQUENCE [LARGE SCALE GENOMIC DNA]</scope>
    <source>
        <strain evidence="1 2">5047</strain>
    </source>
</reference>
<evidence type="ECO:0000313" key="1">
    <source>
        <dbReference type="EMBL" id="NMV42100.1"/>
    </source>
</evidence>
<accession>A0A848P8M7</accession>
<proteinExistence type="predicted"/>
<sequence length="279" mass="30900">MDTRTRPQTVVGGLSYVKPDGPYAINYMYPPPAGEPWQTCEYELRELSIADMRSAAPPALEREGFILADAPTRVTDFGDEDAIHAIYYAEAAELARAVTGARAAYVFDHLVRRRDPSRPTLTFGREGDGAPSAVGRIHNDYTETSGYLRLGRVLTDPVQAAAVGRYGIVNIWRSIRGPVLDTPLALCDARSVNVADLVAAEIRYPTRTGELYLATHNPRHRWWYASAIDRHEALVFKQYDSQASGVARFTLHAAFVHPDAPAGTPPRESIEIRCLVVYD</sequence>
<keyword evidence="1" id="KW-0808">Transferase</keyword>
<gene>
    <name evidence="1" type="ORF">HGR00_29735</name>
</gene>
<keyword evidence="1" id="KW-0489">Methyltransferase</keyword>
<name>A0A848P8M7_9RALS</name>
<dbReference type="EMBL" id="JABBZM010000047">
    <property type="protein sequence ID" value="NMV42100.1"/>
    <property type="molecule type" value="Genomic_DNA"/>
</dbReference>
<evidence type="ECO:0000313" key="2">
    <source>
        <dbReference type="Proteomes" id="UP000575469"/>
    </source>
</evidence>
<dbReference type="NCBIfam" id="NF041278">
    <property type="entry name" value="CmcJ_NvfI_EfuI"/>
    <property type="match status" value="1"/>
</dbReference>
<dbReference type="GO" id="GO:0032259">
    <property type="term" value="P:methylation"/>
    <property type="evidence" value="ECO:0007669"/>
    <property type="project" value="UniProtKB-KW"/>
</dbReference>
<protein>
    <submittedName>
        <fullName evidence="1">Methyltransferase</fullName>
    </submittedName>
</protein>
<dbReference type="Proteomes" id="UP000575469">
    <property type="component" value="Unassembled WGS sequence"/>
</dbReference>
<comment type="caution">
    <text evidence="1">The sequence shown here is derived from an EMBL/GenBank/DDBJ whole genome shotgun (WGS) entry which is preliminary data.</text>
</comment>
<dbReference type="PANTHER" id="PTHR34598:SF3">
    <property type="entry name" value="OXIDOREDUCTASE AN1597"/>
    <property type="match status" value="1"/>
</dbReference>
<dbReference type="RefSeq" id="WP_169342012.1">
    <property type="nucleotide sequence ID" value="NZ_JABBZM010000047.1"/>
</dbReference>
<dbReference type="AlphaFoldDB" id="A0A848P8M7"/>